<dbReference type="GO" id="GO:0005525">
    <property type="term" value="F:GTP binding"/>
    <property type="evidence" value="ECO:0007669"/>
    <property type="project" value="UniProtKB-KW"/>
</dbReference>
<dbReference type="Proteomes" id="UP000620104">
    <property type="component" value="Unassembled WGS sequence"/>
</dbReference>
<evidence type="ECO:0000256" key="2">
    <source>
        <dbReference type="ARBA" id="ARBA00010142"/>
    </source>
</evidence>
<keyword evidence="7" id="KW-0472">Membrane</keyword>
<comment type="caution">
    <text evidence="11">The sequence shown here is derived from an EMBL/GenBank/DDBJ whole genome shotgun (WGS) entry which is preliminary data.</text>
</comment>
<reference evidence="11" key="1">
    <citation type="submission" date="2020-07" db="EMBL/GenBank/DDBJ databases">
        <title>Draft Genome Sequence of a Deep-Sea Yeast, Naganishia (Cryptococcus) liquefaciens strain N6.</title>
        <authorList>
            <person name="Han Y.W."/>
            <person name="Kajitani R."/>
            <person name="Morimoto H."/>
            <person name="Parhat M."/>
            <person name="Tsubouchi H."/>
            <person name="Bakenova O."/>
            <person name="Ogata M."/>
            <person name="Argunhan B."/>
            <person name="Aoki R."/>
            <person name="Kajiwara S."/>
            <person name="Itoh T."/>
            <person name="Iwasaki H."/>
        </authorList>
    </citation>
    <scope>NUCLEOTIDE SEQUENCE</scope>
    <source>
        <strain evidence="11">N6</strain>
    </source>
</reference>
<organism evidence="11 12">
    <name type="scientific">Naganishia liquefaciens</name>
    <dbReference type="NCBI Taxonomy" id="104408"/>
    <lineage>
        <taxon>Eukaryota</taxon>
        <taxon>Fungi</taxon>
        <taxon>Dikarya</taxon>
        <taxon>Basidiomycota</taxon>
        <taxon>Agaricomycotina</taxon>
        <taxon>Tremellomycetes</taxon>
        <taxon>Filobasidiales</taxon>
        <taxon>Filobasidiaceae</taxon>
        <taxon>Naganishia</taxon>
    </lineage>
</organism>
<keyword evidence="9" id="KW-0636">Prenylation</keyword>
<accession>A0A8H3TTZ2</accession>
<dbReference type="NCBIfam" id="TIGR00231">
    <property type="entry name" value="small_GTP"/>
    <property type="match status" value="1"/>
</dbReference>
<dbReference type="OrthoDB" id="8830751at2759"/>
<evidence type="ECO:0000256" key="1">
    <source>
        <dbReference type="ARBA" id="ARBA00004342"/>
    </source>
</evidence>
<dbReference type="InterPro" id="IPR001806">
    <property type="entry name" value="Small_GTPase"/>
</dbReference>
<dbReference type="SMART" id="SM00174">
    <property type="entry name" value="RHO"/>
    <property type="match status" value="1"/>
</dbReference>
<gene>
    <name evidence="11" type="ORF">NliqN6_3416</name>
</gene>
<evidence type="ECO:0000256" key="5">
    <source>
        <dbReference type="ARBA" id="ARBA00022741"/>
    </source>
</evidence>
<comment type="subcellular location">
    <subcellularLocation>
        <location evidence="1">Cell membrane</location>
        <topology evidence="1">Lipid-anchor</topology>
        <orientation evidence="1">Cytoplasmic side</orientation>
    </subcellularLocation>
</comment>
<evidence type="ECO:0000256" key="4">
    <source>
        <dbReference type="ARBA" id="ARBA00022481"/>
    </source>
</evidence>
<feature type="region of interest" description="Disordered" evidence="10">
    <location>
        <begin position="217"/>
        <end position="236"/>
    </location>
</feature>
<dbReference type="GO" id="GO:0007264">
    <property type="term" value="P:small GTPase-mediated signal transduction"/>
    <property type="evidence" value="ECO:0007669"/>
    <property type="project" value="InterPro"/>
</dbReference>
<dbReference type="InterPro" id="IPR003578">
    <property type="entry name" value="Small_GTPase_Rho"/>
</dbReference>
<keyword evidence="5" id="KW-0547">Nucleotide-binding</keyword>
<evidence type="ECO:0000256" key="10">
    <source>
        <dbReference type="SAM" id="MobiDB-lite"/>
    </source>
</evidence>
<protein>
    <submittedName>
        <fullName evidence="11">Uncharacterized protein</fullName>
    </submittedName>
</protein>
<dbReference type="PANTHER" id="PTHR24072">
    <property type="entry name" value="RHO FAMILY GTPASE"/>
    <property type="match status" value="1"/>
</dbReference>
<dbReference type="GO" id="GO:0005886">
    <property type="term" value="C:plasma membrane"/>
    <property type="evidence" value="ECO:0007669"/>
    <property type="project" value="UniProtKB-SubCell"/>
</dbReference>
<dbReference type="SUPFAM" id="SSF52540">
    <property type="entry name" value="P-loop containing nucleoside triphosphate hydrolases"/>
    <property type="match status" value="1"/>
</dbReference>
<proteinExistence type="inferred from homology"/>
<dbReference type="InterPro" id="IPR005225">
    <property type="entry name" value="Small_GTP-bd"/>
</dbReference>
<evidence type="ECO:0000256" key="6">
    <source>
        <dbReference type="ARBA" id="ARBA00023134"/>
    </source>
</evidence>
<evidence type="ECO:0000256" key="8">
    <source>
        <dbReference type="ARBA" id="ARBA00023288"/>
    </source>
</evidence>
<dbReference type="PRINTS" id="PR00449">
    <property type="entry name" value="RASTRNSFRMNG"/>
</dbReference>
<dbReference type="PROSITE" id="PS51421">
    <property type="entry name" value="RAS"/>
    <property type="match status" value="1"/>
</dbReference>
<evidence type="ECO:0000313" key="11">
    <source>
        <dbReference type="EMBL" id="GHJ87014.1"/>
    </source>
</evidence>
<dbReference type="EMBL" id="BLZA01000019">
    <property type="protein sequence ID" value="GHJ87014.1"/>
    <property type="molecule type" value="Genomic_DNA"/>
</dbReference>
<feature type="compositionally biased region" description="Polar residues" evidence="10">
    <location>
        <begin position="1"/>
        <end position="13"/>
    </location>
</feature>
<dbReference type="GO" id="GO:0003924">
    <property type="term" value="F:GTPase activity"/>
    <property type="evidence" value="ECO:0007669"/>
    <property type="project" value="InterPro"/>
</dbReference>
<evidence type="ECO:0000256" key="9">
    <source>
        <dbReference type="ARBA" id="ARBA00023289"/>
    </source>
</evidence>
<evidence type="ECO:0000313" key="12">
    <source>
        <dbReference type="Proteomes" id="UP000620104"/>
    </source>
</evidence>
<dbReference type="PROSITE" id="PS51419">
    <property type="entry name" value="RAB"/>
    <property type="match status" value="1"/>
</dbReference>
<dbReference type="AlphaFoldDB" id="A0A8H3TTZ2"/>
<keyword evidence="8" id="KW-0449">Lipoprotein</keyword>
<feature type="region of interest" description="Disordered" evidence="10">
    <location>
        <begin position="1"/>
        <end position="29"/>
    </location>
</feature>
<dbReference type="Gene3D" id="3.40.50.300">
    <property type="entry name" value="P-loop containing nucleotide triphosphate hydrolases"/>
    <property type="match status" value="1"/>
</dbReference>
<dbReference type="SMART" id="SM00175">
    <property type="entry name" value="RAB"/>
    <property type="match status" value="1"/>
</dbReference>
<dbReference type="CDD" id="cd00157">
    <property type="entry name" value="Rho"/>
    <property type="match status" value="1"/>
</dbReference>
<sequence length="241" mass="26241">MPASNTRHATFTPSSSFHGSGSSGQGYGTTRVVKKPLNKKLVVVGDGACGKTSMLTVFTQNFFPTDYEPTVFENHVETMTVDGQVIDLSLWDTAGQEEFDRLRSLSYADTHVVMVCFSVERPESLENVEAKWIPEVHYYCAGVKVILVALKCDLRDDPAVQAQLRDRRMGGPVTYEQGLQVAQRIKAARYLECSAKMGRGVREAITEAARVAIAKGKPASGGGVPAGKGQGERRRGRCVVL</sequence>
<name>A0A8H3TTZ2_9TREE</name>
<keyword evidence="3" id="KW-1003">Cell membrane</keyword>
<evidence type="ECO:0000256" key="7">
    <source>
        <dbReference type="ARBA" id="ARBA00023136"/>
    </source>
</evidence>
<dbReference type="SMART" id="SM00173">
    <property type="entry name" value="RAS"/>
    <property type="match status" value="1"/>
</dbReference>
<keyword evidence="6" id="KW-0342">GTP-binding</keyword>
<dbReference type="InterPro" id="IPR027417">
    <property type="entry name" value="P-loop_NTPase"/>
</dbReference>
<keyword evidence="4" id="KW-0488">Methylation</keyword>
<evidence type="ECO:0000256" key="3">
    <source>
        <dbReference type="ARBA" id="ARBA00022475"/>
    </source>
</evidence>
<dbReference type="FunFam" id="3.40.50.300:FF:000983">
    <property type="entry name" value="Rho family GTPase"/>
    <property type="match status" value="1"/>
</dbReference>
<dbReference type="Pfam" id="PF00071">
    <property type="entry name" value="Ras"/>
    <property type="match status" value="1"/>
</dbReference>
<feature type="compositionally biased region" description="Gly residues" evidence="10">
    <location>
        <begin position="219"/>
        <end position="229"/>
    </location>
</feature>
<keyword evidence="12" id="KW-1185">Reference proteome</keyword>
<comment type="similarity">
    <text evidence="2">Belongs to the small GTPase superfamily. Rho family.</text>
</comment>
<dbReference type="PROSITE" id="PS51420">
    <property type="entry name" value="RHO"/>
    <property type="match status" value="1"/>
</dbReference>